<evidence type="ECO:0000313" key="3">
    <source>
        <dbReference type="Proteomes" id="UP000824469"/>
    </source>
</evidence>
<comment type="caution">
    <text evidence="2">The sequence shown here is derived from an EMBL/GenBank/DDBJ whole genome shotgun (WGS) entry which is preliminary data.</text>
</comment>
<dbReference type="OMA" id="KKSMRFG"/>
<proteinExistence type="predicted"/>
<feature type="compositionally biased region" description="Basic residues" evidence="1">
    <location>
        <begin position="79"/>
        <end position="89"/>
    </location>
</feature>
<name>A0AA38L839_TAXCH</name>
<feature type="region of interest" description="Disordered" evidence="1">
    <location>
        <begin position="1"/>
        <end position="89"/>
    </location>
</feature>
<sequence length="89" mass="9881">VQWKESELSVLRDNSYADFPPTPSTPKRSHRGGDHERASMRALAGSDDGFTGERVGKRDHKRKAPARFLDVPPSPPQGKRARKLKASDS</sequence>
<reference evidence="2 3" key="1">
    <citation type="journal article" date="2021" name="Nat. Plants">
        <title>The Taxus genome provides insights into paclitaxel biosynthesis.</title>
        <authorList>
            <person name="Xiong X."/>
            <person name="Gou J."/>
            <person name="Liao Q."/>
            <person name="Li Y."/>
            <person name="Zhou Q."/>
            <person name="Bi G."/>
            <person name="Li C."/>
            <person name="Du R."/>
            <person name="Wang X."/>
            <person name="Sun T."/>
            <person name="Guo L."/>
            <person name="Liang H."/>
            <person name="Lu P."/>
            <person name="Wu Y."/>
            <person name="Zhang Z."/>
            <person name="Ro D.K."/>
            <person name="Shang Y."/>
            <person name="Huang S."/>
            <person name="Yan J."/>
        </authorList>
    </citation>
    <scope>NUCLEOTIDE SEQUENCE [LARGE SCALE GENOMIC DNA]</scope>
    <source>
        <strain evidence="2">Ta-2019</strain>
    </source>
</reference>
<evidence type="ECO:0000313" key="2">
    <source>
        <dbReference type="EMBL" id="KAH9311435.1"/>
    </source>
</evidence>
<feature type="non-terminal residue" evidence="2">
    <location>
        <position position="1"/>
    </location>
</feature>
<accession>A0AA38L839</accession>
<gene>
    <name evidence="2" type="ORF">KI387_026470</name>
</gene>
<protein>
    <submittedName>
        <fullName evidence="2">Uncharacterized protein</fullName>
    </submittedName>
</protein>
<organism evidence="2 3">
    <name type="scientific">Taxus chinensis</name>
    <name type="common">Chinese yew</name>
    <name type="synonym">Taxus wallichiana var. chinensis</name>
    <dbReference type="NCBI Taxonomy" id="29808"/>
    <lineage>
        <taxon>Eukaryota</taxon>
        <taxon>Viridiplantae</taxon>
        <taxon>Streptophyta</taxon>
        <taxon>Embryophyta</taxon>
        <taxon>Tracheophyta</taxon>
        <taxon>Spermatophyta</taxon>
        <taxon>Pinopsida</taxon>
        <taxon>Pinidae</taxon>
        <taxon>Conifers II</taxon>
        <taxon>Cupressales</taxon>
        <taxon>Taxaceae</taxon>
        <taxon>Taxus</taxon>
    </lineage>
</organism>
<dbReference type="Proteomes" id="UP000824469">
    <property type="component" value="Unassembled WGS sequence"/>
</dbReference>
<dbReference type="EMBL" id="JAHRHJ020000006">
    <property type="protein sequence ID" value="KAH9311435.1"/>
    <property type="molecule type" value="Genomic_DNA"/>
</dbReference>
<keyword evidence="3" id="KW-1185">Reference proteome</keyword>
<evidence type="ECO:0000256" key="1">
    <source>
        <dbReference type="SAM" id="MobiDB-lite"/>
    </source>
</evidence>
<dbReference type="AlphaFoldDB" id="A0AA38L839"/>